<gene>
    <name evidence="2" type="ORF">FNM00_06605</name>
</gene>
<accession>A0A554SD13</accession>
<dbReference type="OrthoDB" id="3748449at2"/>
<protein>
    <submittedName>
        <fullName evidence="2">Pilus assembly protein</fullName>
    </submittedName>
</protein>
<evidence type="ECO:0000313" key="3">
    <source>
        <dbReference type="Proteomes" id="UP000316988"/>
    </source>
</evidence>
<comment type="caution">
    <text evidence="2">The sequence shown here is derived from an EMBL/GenBank/DDBJ whole genome shotgun (WGS) entry which is preliminary data.</text>
</comment>
<dbReference type="RefSeq" id="WP_143912656.1">
    <property type="nucleotide sequence ID" value="NZ_VLNT01000004.1"/>
</dbReference>
<dbReference type="Proteomes" id="UP000316988">
    <property type="component" value="Unassembled WGS sequence"/>
</dbReference>
<dbReference type="NCBIfam" id="NF041390">
    <property type="entry name" value="TadE_Rv3655c"/>
    <property type="match status" value="1"/>
</dbReference>
<dbReference type="InterPro" id="IPR049790">
    <property type="entry name" value="Rv3655c/TadE"/>
</dbReference>
<dbReference type="AlphaFoldDB" id="A0A554SD13"/>
<evidence type="ECO:0000256" key="1">
    <source>
        <dbReference type="SAM" id="MobiDB-lite"/>
    </source>
</evidence>
<organism evidence="2 3">
    <name type="scientific">Aeromicrobium piscarium</name>
    <dbReference type="NCBI Taxonomy" id="2590901"/>
    <lineage>
        <taxon>Bacteria</taxon>
        <taxon>Bacillati</taxon>
        <taxon>Actinomycetota</taxon>
        <taxon>Actinomycetes</taxon>
        <taxon>Propionibacteriales</taxon>
        <taxon>Nocardioidaceae</taxon>
        <taxon>Aeromicrobium</taxon>
    </lineage>
</organism>
<reference evidence="2 3" key="1">
    <citation type="submission" date="2019-07" db="EMBL/GenBank/DDBJ databases">
        <authorList>
            <person name="Zhao L.H."/>
        </authorList>
    </citation>
    <scope>NUCLEOTIDE SEQUENCE [LARGE SCALE GENOMIC DNA]</scope>
    <source>
        <strain evidence="2 3">Co35</strain>
    </source>
</reference>
<feature type="region of interest" description="Disordered" evidence="1">
    <location>
        <begin position="51"/>
        <end position="72"/>
    </location>
</feature>
<feature type="compositionally biased region" description="Basic and acidic residues" evidence="1">
    <location>
        <begin position="55"/>
        <end position="65"/>
    </location>
</feature>
<keyword evidence="3" id="KW-1185">Reference proteome</keyword>
<sequence length="112" mass="11654">MVSRERGMVTAETMMVAPFVVAVAVAGIWLVSLGVTHARATDAAREAARSLARGDSQEVAERHATDAAARGSRIEISRQHDAVEVTVSTPARLPLFGGVGTTVSGRAVASLE</sequence>
<evidence type="ECO:0000313" key="2">
    <source>
        <dbReference type="EMBL" id="TSD64216.1"/>
    </source>
</evidence>
<dbReference type="EMBL" id="VLNT01000004">
    <property type="protein sequence ID" value="TSD64216.1"/>
    <property type="molecule type" value="Genomic_DNA"/>
</dbReference>
<proteinExistence type="predicted"/>
<name>A0A554SD13_9ACTN</name>